<dbReference type="AlphaFoldDB" id="A0A0T6LRP1"/>
<organism evidence="2 3">
    <name type="scientific">Wenjunlia vitaminophila</name>
    <name type="common">Streptomyces vitaminophilus</name>
    <dbReference type="NCBI Taxonomy" id="76728"/>
    <lineage>
        <taxon>Bacteria</taxon>
        <taxon>Bacillati</taxon>
        <taxon>Actinomycetota</taxon>
        <taxon>Actinomycetes</taxon>
        <taxon>Kitasatosporales</taxon>
        <taxon>Streptomycetaceae</taxon>
        <taxon>Wenjunlia</taxon>
    </lineage>
</organism>
<evidence type="ECO:0000313" key="3">
    <source>
        <dbReference type="Proteomes" id="UP000050867"/>
    </source>
</evidence>
<dbReference type="RefSeq" id="WP_058032848.1">
    <property type="nucleotide sequence ID" value="NZ_LLZU01000018.1"/>
</dbReference>
<gene>
    <name evidence="2" type="ORF">AQ490_23190</name>
</gene>
<feature type="domain" description="Siphovirus-type tail component C-terminal" evidence="1">
    <location>
        <begin position="182"/>
        <end position="263"/>
    </location>
</feature>
<dbReference type="OrthoDB" id="3985590at2"/>
<reference evidence="2 3" key="1">
    <citation type="submission" date="2015-10" db="EMBL/GenBank/DDBJ databases">
        <title>Draft genome sequence of pyrrolomycin-producing Streptomyces vitaminophilus.</title>
        <authorList>
            <person name="Graham D.E."/>
            <person name="Mahan K.M."/>
            <person name="Klingeman D.M."/>
            <person name="Hettich R.L."/>
            <person name="Parry R.J."/>
        </authorList>
    </citation>
    <scope>NUCLEOTIDE SEQUENCE [LARGE SCALE GENOMIC DNA]</scope>
    <source>
        <strain evidence="2 3">ATCC 31673</strain>
    </source>
</reference>
<sequence length="285" mass="30913">MDIGQRVGAVQWGDLVMGPGTRYHVTSLEGYDDLPEVRAEDMPKEGADGDYTGPDFVGPRVVQLGLTLHGDSPDELRALTVALRAACQPCRTPAPLMFTTWGTLLWAKLRRRAVPYDAEHLWSSGSAALEFYCADPRIHSLEEHSATTTAYSPAAGRTYPLTYPRTYGSAGESGRVSATNAGDTTAYPLLRIDGPVSRPSVEGVNTDTSLVLDVTLQAGEFVVIDTRSRAVLYMGSTPRRQWVRNGSSWPYLAPGPNELAYRSEAIPGGPDQPSLLTVTWRDASL</sequence>
<keyword evidence="3" id="KW-1185">Reference proteome</keyword>
<dbReference type="EMBL" id="LLZU01000018">
    <property type="protein sequence ID" value="KRV48779.1"/>
    <property type="molecule type" value="Genomic_DNA"/>
</dbReference>
<name>A0A0T6LRP1_WENVI</name>
<protein>
    <recommendedName>
        <fullName evidence="1">Siphovirus-type tail component C-terminal domain-containing protein</fullName>
    </recommendedName>
</protein>
<dbReference type="InterPro" id="IPR054738">
    <property type="entry name" value="Siphovirus-type_tail_C"/>
</dbReference>
<dbReference type="Pfam" id="PF22768">
    <property type="entry name" value="SPP1_Dit"/>
    <property type="match status" value="1"/>
</dbReference>
<dbReference type="STRING" id="76728.AQ490_23190"/>
<accession>A0A0T6LRP1</accession>
<comment type="caution">
    <text evidence="2">The sequence shown here is derived from an EMBL/GenBank/DDBJ whole genome shotgun (WGS) entry which is preliminary data.</text>
</comment>
<proteinExistence type="predicted"/>
<evidence type="ECO:0000313" key="2">
    <source>
        <dbReference type="EMBL" id="KRV48779.1"/>
    </source>
</evidence>
<dbReference type="Gene3D" id="2.60.120.860">
    <property type="match status" value="1"/>
</dbReference>
<evidence type="ECO:0000259" key="1">
    <source>
        <dbReference type="Pfam" id="PF22768"/>
    </source>
</evidence>
<dbReference type="Proteomes" id="UP000050867">
    <property type="component" value="Unassembled WGS sequence"/>
</dbReference>